<dbReference type="InterPro" id="IPR001254">
    <property type="entry name" value="Trypsin_dom"/>
</dbReference>
<protein>
    <recommendedName>
        <fullName evidence="5">Peptidase S1 domain-containing protein</fullName>
    </recommendedName>
</protein>
<dbReference type="CDD" id="cd00081">
    <property type="entry name" value="Hint"/>
    <property type="match status" value="1"/>
</dbReference>
<evidence type="ECO:0000256" key="4">
    <source>
        <dbReference type="SAM" id="SignalP"/>
    </source>
</evidence>
<dbReference type="InterPro" id="IPR006141">
    <property type="entry name" value="Intein_N"/>
</dbReference>
<proteinExistence type="predicted"/>
<keyword evidence="2" id="KW-0378">Hydrolase</keyword>
<dbReference type="Pfam" id="PF00089">
    <property type="entry name" value="Trypsin"/>
    <property type="match status" value="1"/>
</dbReference>
<dbReference type="InterPro" id="IPR001767">
    <property type="entry name" value="Hedgehog_Hint"/>
</dbReference>
<dbReference type="PANTHER" id="PTHR46706:SF12">
    <property type="entry name" value="PROTEIN QUA-1-RELATED"/>
    <property type="match status" value="1"/>
</dbReference>
<sequence length="740" mass="78732">MGRKGDRMTFLSLFCAVLSVLSLICKVSLAIPIEVSAVQSFESLNGLWVRHLGLTTGKGSSIRVESLSRQAAEQPDLSTFLFNGEEVGDDDDFPNVLALIAEYEDGALYIFCTASLIAPRVVLTAAHCVHNFPSSVKMHVCGGTSNLRKNMGTCSEVSDVYIPDGYVDGYALEGHDVGILALSEELPNIPPLKISFSKPPSGIDSIAIGFGRYETNQAYLDGTLNYAPSVVVTTENCNFLELTGFSGDEDLICSYPNFNNSGATICHGDSGGPLIVRGTSVADSYLIGVASYGYSDQDCDPAYEQVYMSIYSETHSSFIRETVALIGAELIVGDPETAEPTETPASSPSFLPSCPPGEETFVPTPTAAPSQGATPSESPPPPTSPVTGSEEPTASATPTVASSELPSTVPSATPTSSGTALPTSSLGPTDSVPSELSTPTQTLDQSSTPTPTQSEIETPTPTTEPDASDTPSPTPDELQRCAKKLNECNLEQDFNCMDEDEPTADCCTLVSAVLDCIRQVEAECSLYGLQPEDELEQKVSEKCVVATEPPLSPGPGAPGLVNACFPADAKVNLVDGAIKEMWELEAGDRVLVADGSFSDVYAFSHRDPAVVSEFIRIESSDGHFIELSPTHYLVTGNELRAGKDIVLGDEIGLADGRSSPVIRISRVTKPGLYNPHTLQGTIVVNNVVASTYTQSVHPLIAEYLLSIPRLLYRFGFKEPLGSLFYKTAPEPIFALLRSRS</sequence>
<feature type="chain" id="PRO_5030708268" description="Peptidase S1 domain-containing protein" evidence="4">
    <location>
        <begin position="31"/>
        <end position="740"/>
    </location>
</feature>
<dbReference type="Gene3D" id="2.170.16.10">
    <property type="entry name" value="Hedgehog/Intein (Hint) domain"/>
    <property type="match status" value="1"/>
</dbReference>
<reference evidence="6" key="1">
    <citation type="submission" date="2021-01" db="EMBL/GenBank/DDBJ databases">
        <authorList>
            <person name="Corre E."/>
            <person name="Pelletier E."/>
            <person name="Niang G."/>
            <person name="Scheremetjew M."/>
            <person name="Finn R."/>
            <person name="Kale V."/>
            <person name="Holt S."/>
            <person name="Cochrane G."/>
            <person name="Meng A."/>
            <person name="Brown T."/>
            <person name="Cohen L."/>
        </authorList>
    </citation>
    <scope>NUCLEOTIDE SEQUENCE</scope>
    <source>
        <strain evidence="6">CCMP 769</strain>
    </source>
</reference>
<dbReference type="AlphaFoldDB" id="A0A7S2ZZT1"/>
<dbReference type="InterPro" id="IPR018114">
    <property type="entry name" value="TRYPSIN_HIS"/>
</dbReference>
<accession>A0A7S2ZZT1</accession>
<dbReference type="Gene3D" id="2.40.10.10">
    <property type="entry name" value="Trypsin-like serine proteases"/>
    <property type="match status" value="1"/>
</dbReference>
<evidence type="ECO:0000256" key="2">
    <source>
        <dbReference type="RuleBase" id="RU363034"/>
    </source>
</evidence>
<dbReference type="GO" id="GO:0004252">
    <property type="term" value="F:serine-type endopeptidase activity"/>
    <property type="evidence" value="ECO:0007669"/>
    <property type="project" value="InterPro"/>
</dbReference>
<dbReference type="InterPro" id="IPR033116">
    <property type="entry name" value="TRYPSIN_SER"/>
</dbReference>
<dbReference type="InterPro" id="IPR036844">
    <property type="entry name" value="Hint_dom_sf"/>
</dbReference>
<dbReference type="Pfam" id="PF01079">
    <property type="entry name" value="Hint"/>
    <property type="match status" value="1"/>
</dbReference>
<dbReference type="InterPro" id="IPR052140">
    <property type="entry name" value="Dev_Signal_Hedgehog-like"/>
</dbReference>
<dbReference type="InterPro" id="IPR043504">
    <property type="entry name" value="Peptidase_S1_PA_chymotrypsin"/>
</dbReference>
<dbReference type="GO" id="GO:0016540">
    <property type="term" value="P:protein autoprocessing"/>
    <property type="evidence" value="ECO:0007669"/>
    <property type="project" value="InterPro"/>
</dbReference>
<organism evidence="6">
    <name type="scientific">Rhodosorus marinus</name>
    <dbReference type="NCBI Taxonomy" id="101924"/>
    <lineage>
        <taxon>Eukaryota</taxon>
        <taxon>Rhodophyta</taxon>
        <taxon>Stylonematophyceae</taxon>
        <taxon>Stylonematales</taxon>
        <taxon>Stylonemataceae</taxon>
        <taxon>Rhodosorus</taxon>
    </lineage>
</organism>
<dbReference type="SMART" id="SM00306">
    <property type="entry name" value="HintN"/>
    <property type="match status" value="1"/>
</dbReference>
<dbReference type="SUPFAM" id="SSF50494">
    <property type="entry name" value="Trypsin-like serine proteases"/>
    <property type="match status" value="1"/>
</dbReference>
<dbReference type="PANTHER" id="PTHR46706">
    <property type="entry name" value="PROTEIN QUA-1-RELATED"/>
    <property type="match status" value="1"/>
</dbReference>
<dbReference type="InterPro" id="IPR009003">
    <property type="entry name" value="Peptidase_S1_PA"/>
</dbReference>
<dbReference type="GO" id="GO:0016539">
    <property type="term" value="P:intein-mediated protein splicing"/>
    <property type="evidence" value="ECO:0007669"/>
    <property type="project" value="InterPro"/>
</dbReference>
<dbReference type="InterPro" id="IPR001314">
    <property type="entry name" value="Peptidase_S1A"/>
</dbReference>
<feature type="domain" description="Peptidase S1" evidence="5">
    <location>
        <begin position="81"/>
        <end position="324"/>
    </location>
</feature>
<feature type="signal peptide" evidence="4">
    <location>
        <begin position="1"/>
        <end position="30"/>
    </location>
</feature>
<evidence type="ECO:0000256" key="3">
    <source>
        <dbReference type="SAM" id="MobiDB-lite"/>
    </source>
</evidence>
<evidence type="ECO:0000313" key="6">
    <source>
        <dbReference type="EMBL" id="CAE0057042.1"/>
    </source>
</evidence>
<dbReference type="PRINTS" id="PR00722">
    <property type="entry name" value="CHYMOTRYPSIN"/>
</dbReference>
<dbReference type="InterPro" id="IPR003587">
    <property type="entry name" value="Hint_dom_N"/>
</dbReference>
<keyword evidence="1" id="KW-1015">Disulfide bond</keyword>
<dbReference type="SMART" id="SM00020">
    <property type="entry name" value="Tryp_SPc"/>
    <property type="match status" value="1"/>
</dbReference>
<feature type="compositionally biased region" description="Low complexity" evidence="3">
    <location>
        <begin position="437"/>
        <end position="471"/>
    </location>
</feature>
<keyword evidence="4" id="KW-0732">Signal</keyword>
<feature type="region of interest" description="Disordered" evidence="3">
    <location>
        <begin position="336"/>
        <end position="478"/>
    </location>
</feature>
<evidence type="ECO:0000259" key="5">
    <source>
        <dbReference type="PROSITE" id="PS50240"/>
    </source>
</evidence>
<feature type="compositionally biased region" description="Low complexity" evidence="3">
    <location>
        <begin position="406"/>
        <end position="427"/>
    </location>
</feature>
<dbReference type="SUPFAM" id="SSF51294">
    <property type="entry name" value="Hedgehog/intein (Hint) domain"/>
    <property type="match status" value="1"/>
</dbReference>
<keyword evidence="2" id="KW-0720">Serine protease</keyword>
<dbReference type="PROSITE" id="PS50240">
    <property type="entry name" value="TRYPSIN_DOM"/>
    <property type="match status" value="1"/>
</dbReference>
<keyword evidence="2" id="KW-0645">Protease</keyword>
<gene>
    <name evidence="6" type="ORF">RMAR00112_LOCUS25088</name>
</gene>
<dbReference type="PROSITE" id="PS00135">
    <property type="entry name" value="TRYPSIN_SER"/>
    <property type="match status" value="1"/>
</dbReference>
<name>A0A7S2ZZT1_9RHOD</name>
<evidence type="ECO:0000256" key="1">
    <source>
        <dbReference type="ARBA" id="ARBA00023157"/>
    </source>
</evidence>
<feature type="compositionally biased region" description="Polar residues" evidence="3">
    <location>
        <begin position="394"/>
        <end position="405"/>
    </location>
</feature>
<dbReference type="PROSITE" id="PS00134">
    <property type="entry name" value="TRYPSIN_HIS"/>
    <property type="match status" value="1"/>
</dbReference>
<dbReference type="PROSITE" id="PS50817">
    <property type="entry name" value="INTEIN_N_TER"/>
    <property type="match status" value="1"/>
</dbReference>
<dbReference type="EMBL" id="HBHW01032557">
    <property type="protein sequence ID" value="CAE0057042.1"/>
    <property type="molecule type" value="Transcribed_RNA"/>
</dbReference>